<dbReference type="GO" id="GO:0046854">
    <property type="term" value="P:phosphatidylinositol phosphate biosynthetic process"/>
    <property type="evidence" value="ECO:0007669"/>
    <property type="project" value="TreeGrafter"/>
</dbReference>
<dbReference type="SMART" id="SM00028">
    <property type="entry name" value="TPR"/>
    <property type="match status" value="5"/>
</dbReference>
<sequence length="487" mass="53905">MAIRLKTLNTNGLETEINGAEIEAESTSSALCPTSPISADTVVEHMVAAQRNMEQLGRYEQALEHADKARRMCECDGRLNYLLGRCKLITAIAYGLKALSETEWETRKKALTKTVDMLEDTINADPHDYLAMYYSALYHAIVRDLEAARERCSRSLELNAEQPAAIMLLALIFTADGDLKGALELIVNALNEFPNNYGLLVLRLHIEIKFGRIDESLETSSRLFDFWRHRDAMLAAEEEKHQKQTRDGSTKTGTQSLGRELTPAFGLATSSGMNTLSASPSALDMSVVDSGIPASEAGGQSSGKDSESGQNATAANFTKHRAQSNIWMQLAELFLSAGRMNDFTSCIERSMSLFPHSPQAIYLKGRLHAARADKSLNDENLAKKLRAEAKACYLSALALSPSHVQTLAHLAKIYAQEGNLRMAEQMYKELVRVEPLCCDWWQELGCSLMRRGMSDRAVECFSTASQLDRTTPIIPFTAIPFVFPTSF</sequence>
<dbReference type="InterPro" id="IPR011990">
    <property type="entry name" value="TPR-like_helical_dom_sf"/>
</dbReference>
<evidence type="ECO:0000256" key="2">
    <source>
        <dbReference type="ARBA" id="ARBA00038251"/>
    </source>
</evidence>
<dbReference type="AlphaFoldDB" id="A0A2A2KME7"/>
<dbReference type="SUPFAM" id="SSF48452">
    <property type="entry name" value="TPR-like"/>
    <property type="match status" value="1"/>
</dbReference>
<feature type="repeat" description="TPR" evidence="3">
    <location>
        <begin position="404"/>
        <end position="437"/>
    </location>
</feature>
<evidence type="ECO:0000256" key="4">
    <source>
        <dbReference type="SAM" id="MobiDB-lite"/>
    </source>
</evidence>
<dbReference type="Pfam" id="PF13181">
    <property type="entry name" value="TPR_8"/>
    <property type="match status" value="1"/>
</dbReference>
<feature type="compositionally biased region" description="Basic and acidic residues" evidence="4">
    <location>
        <begin position="237"/>
        <end position="249"/>
    </location>
</feature>
<reference evidence="5 6" key="1">
    <citation type="journal article" date="2017" name="Curr. Biol.">
        <title>Genome architecture and evolution of a unichromosomal asexual nematode.</title>
        <authorList>
            <person name="Fradin H."/>
            <person name="Zegar C."/>
            <person name="Gutwein M."/>
            <person name="Lucas J."/>
            <person name="Kovtun M."/>
            <person name="Corcoran D."/>
            <person name="Baugh L.R."/>
            <person name="Kiontke K."/>
            <person name="Gunsalus K."/>
            <person name="Fitch D.H."/>
            <person name="Piano F."/>
        </authorList>
    </citation>
    <scope>NUCLEOTIDE SEQUENCE [LARGE SCALE GENOMIC DNA]</scope>
    <source>
        <strain evidence="5">PF1309</strain>
    </source>
</reference>
<dbReference type="PANTHER" id="PTHR23083">
    <property type="entry name" value="TETRATRICOPEPTIDE REPEAT PROTEIN, TPR"/>
    <property type="match status" value="1"/>
</dbReference>
<evidence type="ECO:0000313" key="5">
    <source>
        <dbReference type="EMBL" id="PAV75134.1"/>
    </source>
</evidence>
<gene>
    <name evidence="5" type="ORF">WR25_13406</name>
</gene>
<dbReference type="Proteomes" id="UP000218231">
    <property type="component" value="Unassembled WGS sequence"/>
</dbReference>
<evidence type="ECO:0000313" key="6">
    <source>
        <dbReference type="Proteomes" id="UP000218231"/>
    </source>
</evidence>
<keyword evidence="6" id="KW-1185">Reference proteome</keyword>
<protein>
    <recommendedName>
        <fullName evidence="7">CCR4-NOT transcription complex subunit 10</fullName>
    </recommendedName>
</protein>
<dbReference type="InterPro" id="IPR051722">
    <property type="entry name" value="Endocytosis_PI4K-reg_protein"/>
</dbReference>
<dbReference type="Gene3D" id="1.25.40.10">
    <property type="entry name" value="Tetratricopeptide repeat domain"/>
    <property type="match status" value="2"/>
</dbReference>
<dbReference type="OrthoDB" id="29013at2759"/>
<dbReference type="STRING" id="2018661.A0A2A2KME7"/>
<organism evidence="5 6">
    <name type="scientific">Diploscapter pachys</name>
    <dbReference type="NCBI Taxonomy" id="2018661"/>
    <lineage>
        <taxon>Eukaryota</taxon>
        <taxon>Metazoa</taxon>
        <taxon>Ecdysozoa</taxon>
        <taxon>Nematoda</taxon>
        <taxon>Chromadorea</taxon>
        <taxon>Rhabditida</taxon>
        <taxon>Rhabditina</taxon>
        <taxon>Rhabditomorpha</taxon>
        <taxon>Rhabditoidea</taxon>
        <taxon>Rhabditidae</taxon>
        <taxon>Diploscapter</taxon>
    </lineage>
</organism>
<comment type="similarity">
    <text evidence="2">Belongs to the YPP1 family.</text>
</comment>
<keyword evidence="3" id="KW-0802">TPR repeat</keyword>
<feature type="compositionally biased region" description="Polar residues" evidence="4">
    <location>
        <begin position="298"/>
        <end position="312"/>
    </location>
</feature>
<comment type="caution">
    <text evidence="5">The sequence shown here is derived from an EMBL/GenBank/DDBJ whole genome shotgun (WGS) entry which is preliminary data.</text>
</comment>
<proteinExistence type="inferred from homology"/>
<dbReference type="GO" id="GO:0005886">
    <property type="term" value="C:plasma membrane"/>
    <property type="evidence" value="ECO:0007669"/>
    <property type="project" value="TreeGrafter"/>
</dbReference>
<comment type="function">
    <text evidence="1">Involved in endocytosis.</text>
</comment>
<feature type="region of interest" description="Disordered" evidence="4">
    <location>
        <begin position="237"/>
        <end position="257"/>
    </location>
</feature>
<evidence type="ECO:0008006" key="7">
    <source>
        <dbReference type="Google" id="ProtNLM"/>
    </source>
</evidence>
<accession>A0A2A2KME7</accession>
<dbReference type="PANTHER" id="PTHR23083:SF464">
    <property type="entry name" value="TETRATRICOPEPTIDE REPEAT DOMAIN 7, ISOFORM A"/>
    <property type="match status" value="1"/>
</dbReference>
<dbReference type="GO" id="GO:0072659">
    <property type="term" value="P:protein localization to plasma membrane"/>
    <property type="evidence" value="ECO:0007669"/>
    <property type="project" value="TreeGrafter"/>
</dbReference>
<evidence type="ECO:0000256" key="1">
    <source>
        <dbReference type="ARBA" id="ARBA00002550"/>
    </source>
</evidence>
<dbReference type="EMBL" id="LIAE01008202">
    <property type="protein sequence ID" value="PAV75134.1"/>
    <property type="molecule type" value="Genomic_DNA"/>
</dbReference>
<evidence type="ECO:0000256" key="3">
    <source>
        <dbReference type="PROSITE-ProRule" id="PRU00339"/>
    </source>
</evidence>
<name>A0A2A2KME7_9BILA</name>
<dbReference type="PROSITE" id="PS50005">
    <property type="entry name" value="TPR"/>
    <property type="match status" value="1"/>
</dbReference>
<feature type="region of interest" description="Disordered" evidence="4">
    <location>
        <begin position="292"/>
        <end position="312"/>
    </location>
</feature>
<dbReference type="InterPro" id="IPR019734">
    <property type="entry name" value="TPR_rpt"/>
</dbReference>